<dbReference type="Pfam" id="PF00149">
    <property type="entry name" value="Metallophos"/>
    <property type="match status" value="1"/>
</dbReference>
<keyword evidence="5" id="KW-0464">Manganese</keyword>
<dbReference type="AlphaFoldDB" id="A0A0F9AWN6"/>
<proteinExistence type="predicted"/>
<keyword evidence="2" id="KW-0997">Cell inner membrane</keyword>
<dbReference type="CDD" id="cd07398">
    <property type="entry name" value="MPP_YbbF-LpxH"/>
    <property type="match status" value="1"/>
</dbReference>
<dbReference type="PANTHER" id="PTHR34990:SF2">
    <property type="entry name" value="BLL8164 PROTEIN"/>
    <property type="match status" value="1"/>
</dbReference>
<dbReference type="SUPFAM" id="SSF56300">
    <property type="entry name" value="Metallo-dependent phosphatases"/>
    <property type="match status" value="1"/>
</dbReference>
<dbReference type="GO" id="GO:0046872">
    <property type="term" value="F:metal ion binding"/>
    <property type="evidence" value="ECO:0007669"/>
    <property type="project" value="UniProtKB-KW"/>
</dbReference>
<dbReference type="InterPro" id="IPR004843">
    <property type="entry name" value="Calcineurin-like_PHP"/>
</dbReference>
<dbReference type="PANTHER" id="PTHR34990">
    <property type="entry name" value="UDP-2,3-DIACYLGLUCOSAMINE HYDROLASE-RELATED"/>
    <property type="match status" value="1"/>
</dbReference>
<evidence type="ECO:0000256" key="2">
    <source>
        <dbReference type="ARBA" id="ARBA00022519"/>
    </source>
</evidence>
<evidence type="ECO:0000256" key="4">
    <source>
        <dbReference type="ARBA" id="ARBA00023136"/>
    </source>
</evidence>
<dbReference type="Gene3D" id="3.60.21.10">
    <property type="match status" value="1"/>
</dbReference>
<reference evidence="7" key="1">
    <citation type="journal article" date="2015" name="Nature">
        <title>Complex archaea that bridge the gap between prokaryotes and eukaryotes.</title>
        <authorList>
            <person name="Spang A."/>
            <person name="Saw J.H."/>
            <person name="Jorgensen S.L."/>
            <person name="Zaremba-Niedzwiedzka K."/>
            <person name="Martijn J."/>
            <person name="Lind A.E."/>
            <person name="van Eijk R."/>
            <person name="Schleper C."/>
            <person name="Guy L."/>
            <person name="Ettema T.J."/>
        </authorList>
    </citation>
    <scope>NUCLEOTIDE SEQUENCE</scope>
</reference>
<dbReference type="InterPro" id="IPR029052">
    <property type="entry name" value="Metallo-depent_PP-like"/>
</dbReference>
<name>A0A0F9AWN6_9ZZZZ</name>
<organism evidence="7">
    <name type="scientific">marine sediment metagenome</name>
    <dbReference type="NCBI Taxonomy" id="412755"/>
    <lineage>
        <taxon>unclassified sequences</taxon>
        <taxon>metagenomes</taxon>
        <taxon>ecological metagenomes</taxon>
    </lineage>
</organism>
<comment type="caution">
    <text evidence="7">The sequence shown here is derived from an EMBL/GenBank/DDBJ whole genome shotgun (WGS) entry which is preliminary data.</text>
</comment>
<dbReference type="EMBL" id="LAZR01040694">
    <property type="protein sequence ID" value="KKL13850.1"/>
    <property type="molecule type" value="Genomic_DNA"/>
</dbReference>
<gene>
    <name evidence="7" type="ORF">LCGC14_2521650</name>
</gene>
<feature type="domain" description="Calcineurin-like phosphoesterase" evidence="6">
    <location>
        <begin position="6"/>
        <end position="217"/>
    </location>
</feature>
<keyword evidence="3" id="KW-0479">Metal-binding</keyword>
<dbReference type="GO" id="GO:0009245">
    <property type="term" value="P:lipid A biosynthetic process"/>
    <property type="evidence" value="ECO:0007669"/>
    <property type="project" value="TreeGrafter"/>
</dbReference>
<sequence>MISKKPIFAISDLHLGDGGPRDNFAYGSCEKQFLAFLDYVECACGQLVIVGDFFELWQANISKVLTEHIWLLSRLARMNTIYVLGNHDADLRHFIGGGIWLSHPFFDKMYSSYYTYIGDRMFHFIHGHHVDPYCKDDTPGIGRISAIYTGLKEDRNEGPMLNKYQTVEGKVLGRFGKLSRLKNWFTGEPSLAIQMNRKLEDMPVAVDAIVCGHTHKPGCIGSWLYNCGTWAEGKCSFVKITDDGEANVYDWVNNKAILNTTELPI</sequence>
<evidence type="ECO:0000256" key="1">
    <source>
        <dbReference type="ARBA" id="ARBA00022475"/>
    </source>
</evidence>
<keyword evidence="4" id="KW-0472">Membrane</keyword>
<evidence type="ECO:0000256" key="3">
    <source>
        <dbReference type="ARBA" id="ARBA00022723"/>
    </source>
</evidence>
<dbReference type="GO" id="GO:0008758">
    <property type="term" value="F:UDP-2,3-diacylglucosamine hydrolase activity"/>
    <property type="evidence" value="ECO:0007669"/>
    <property type="project" value="TreeGrafter"/>
</dbReference>
<dbReference type="InterPro" id="IPR043461">
    <property type="entry name" value="LpxH-like"/>
</dbReference>
<protein>
    <recommendedName>
        <fullName evidence="6">Calcineurin-like phosphoesterase domain-containing protein</fullName>
    </recommendedName>
</protein>
<evidence type="ECO:0000259" key="6">
    <source>
        <dbReference type="Pfam" id="PF00149"/>
    </source>
</evidence>
<keyword evidence="1" id="KW-1003">Cell membrane</keyword>
<dbReference type="GO" id="GO:0016020">
    <property type="term" value="C:membrane"/>
    <property type="evidence" value="ECO:0007669"/>
    <property type="project" value="GOC"/>
</dbReference>
<accession>A0A0F9AWN6</accession>
<evidence type="ECO:0000256" key="5">
    <source>
        <dbReference type="ARBA" id="ARBA00023211"/>
    </source>
</evidence>
<evidence type="ECO:0000313" key="7">
    <source>
        <dbReference type="EMBL" id="KKL13850.1"/>
    </source>
</evidence>